<comment type="caution">
    <text evidence="1">The sequence shown here is derived from an EMBL/GenBank/DDBJ whole genome shotgun (WGS) entry which is preliminary data.</text>
</comment>
<sequence length="61" mass="7113">MGTSRMATTSGRIHPQHLEQAIEIAVAENGRPRWVQFQRWSDANPEKQWRLQPFGGYLDDF</sequence>
<dbReference type="Proteomes" id="UP001227964">
    <property type="component" value="Unassembled WGS sequence"/>
</dbReference>
<gene>
    <name evidence="1" type="ORF">QPM17_22980</name>
</gene>
<accession>A0ABT7ILL4</accession>
<proteinExistence type="predicted"/>
<dbReference type="RefSeq" id="WP_285394082.1">
    <property type="nucleotide sequence ID" value="NZ_JASSVS010000032.1"/>
</dbReference>
<name>A0ABT7ILL4_9GAMM</name>
<organism evidence="1 2">
    <name type="scientific">Marinobacter azerbaijanicus</name>
    <dbReference type="NCBI Taxonomy" id="3050455"/>
    <lineage>
        <taxon>Bacteria</taxon>
        <taxon>Pseudomonadati</taxon>
        <taxon>Pseudomonadota</taxon>
        <taxon>Gammaproteobacteria</taxon>
        <taxon>Pseudomonadales</taxon>
        <taxon>Marinobacteraceae</taxon>
        <taxon>Marinobacter</taxon>
    </lineage>
</organism>
<evidence type="ECO:0000313" key="2">
    <source>
        <dbReference type="Proteomes" id="UP001227964"/>
    </source>
</evidence>
<evidence type="ECO:0000313" key="1">
    <source>
        <dbReference type="EMBL" id="MDL0434009.1"/>
    </source>
</evidence>
<keyword evidence="2" id="KW-1185">Reference proteome</keyword>
<dbReference type="EMBL" id="JASSVS010000032">
    <property type="protein sequence ID" value="MDL0434009.1"/>
    <property type="molecule type" value="Genomic_DNA"/>
</dbReference>
<reference evidence="1 2" key="1">
    <citation type="submission" date="2023-06" db="EMBL/GenBank/DDBJ databases">
        <title>Marinobacter azerbaijanicus a moderately halophilic, isolated from Urmia Lake in Azerbaijan region of Iran.</title>
        <authorList>
            <person name="Sanchez-Porro C."/>
            <person name="Aghdam E.M."/>
            <person name="Saheb S.M."/>
            <person name="Tarhriz V."/>
            <person name="Kazemi E."/>
            <person name="Ammozegar M.A."/>
            <person name="Ventosa A."/>
            <person name="Hejazi M.S."/>
        </authorList>
    </citation>
    <scope>NUCLEOTIDE SEQUENCE [LARGE SCALE GENOMIC DNA]</scope>
    <source>
        <strain evidence="1 2">TBZ242</strain>
    </source>
</reference>
<protein>
    <submittedName>
        <fullName evidence="1">Uncharacterized protein</fullName>
    </submittedName>
</protein>